<dbReference type="EMBL" id="VJMJ01000025">
    <property type="protein sequence ID" value="KAF0742731.1"/>
    <property type="molecule type" value="Genomic_DNA"/>
</dbReference>
<feature type="coiled-coil region" evidence="1">
    <location>
        <begin position="134"/>
        <end position="184"/>
    </location>
</feature>
<protein>
    <submittedName>
        <fullName evidence="2">Uncharacterized protein</fullName>
    </submittedName>
</protein>
<comment type="caution">
    <text evidence="2">The sequence shown here is derived from an EMBL/GenBank/DDBJ whole genome shotgun (WGS) entry which is preliminary data.</text>
</comment>
<keyword evidence="3" id="KW-1185">Reference proteome</keyword>
<evidence type="ECO:0000256" key="1">
    <source>
        <dbReference type="SAM" id="Coils"/>
    </source>
</evidence>
<proteinExistence type="predicted"/>
<reference evidence="2 3" key="1">
    <citation type="submission" date="2019-07" db="EMBL/GenBank/DDBJ databases">
        <title>Genomics analysis of Aphanomyces spp. identifies a new class of oomycete effector associated with host adaptation.</title>
        <authorList>
            <person name="Gaulin E."/>
        </authorList>
    </citation>
    <scope>NUCLEOTIDE SEQUENCE [LARGE SCALE GENOMIC DNA]</scope>
    <source>
        <strain evidence="2 3">ATCC 201684</strain>
    </source>
</reference>
<sequence length="191" mass="21127">MARTTSSLMAQTKSTKTDLAMKKALELSTVKFTSQPSTDAFRVQVWTSDDDIPMKIWLENKRSKEQWECVTRDVAENVPKGAKYALPSPVIVASFLTALSTKDTAEEKASEYSAFERFTAEYVFNLTPLEIAATDMLAAKIRDLQDEVAALKQAKVSTVEPSQVAELQAEAKRLRSKMEASCNAIHALLSS</sequence>
<evidence type="ECO:0000313" key="2">
    <source>
        <dbReference type="EMBL" id="KAF0742731.1"/>
    </source>
</evidence>
<name>A0A6G0XQZ2_9STRA</name>
<dbReference type="VEuPathDB" id="FungiDB:AeMF1_002271"/>
<organism evidence="2 3">
    <name type="scientific">Aphanomyces euteiches</name>
    <dbReference type="NCBI Taxonomy" id="100861"/>
    <lineage>
        <taxon>Eukaryota</taxon>
        <taxon>Sar</taxon>
        <taxon>Stramenopiles</taxon>
        <taxon>Oomycota</taxon>
        <taxon>Saprolegniomycetes</taxon>
        <taxon>Saprolegniales</taxon>
        <taxon>Verrucalvaceae</taxon>
        <taxon>Aphanomyces</taxon>
    </lineage>
</organism>
<accession>A0A6G0XQZ2</accession>
<dbReference type="Proteomes" id="UP000481153">
    <property type="component" value="Unassembled WGS sequence"/>
</dbReference>
<keyword evidence="1" id="KW-0175">Coiled coil</keyword>
<gene>
    <name evidence="2" type="ORF">Ae201684_002431</name>
</gene>
<dbReference type="AlphaFoldDB" id="A0A6G0XQZ2"/>
<evidence type="ECO:0000313" key="3">
    <source>
        <dbReference type="Proteomes" id="UP000481153"/>
    </source>
</evidence>